<dbReference type="CDD" id="cd06262">
    <property type="entry name" value="metallo-hydrolase-like_MBL-fold"/>
    <property type="match status" value="1"/>
</dbReference>
<comment type="caution">
    <text evidence="6">The sequence shown here is derived from an EMBL/GenBank/DDBJ whole genome shotgun (WGS) entry which is preliminary data.</text>
</comment>
<evidence type="ECO:0000256" key="1">
    <source>
        <dbReference type="ARBA" id="ARBA00001947"/>
    </source>
</evidence>
<dbReference type="InterPro" id="IPR036866">
    <property type="entry name" value="RibonucZ/Hydroxyglut_hydro"/>
</dbReference>
<organism evidence="6 7">
    <name type="scientific">Treponema maltophilum ATCC 51939</name>
    <dbReference type="NCBI Taxonomy" id="1125699"/>
    <lineage>
        <taxon>Bacteria</taxon>
        <taxon>Pseudomonadati</taxon>
        <taxon>Spirochaetota</taxon>
        <taxon>Spirochaetia</taxon>
        <taxon>Spirochaetales</taxon>
        <taxon>Treponemataceae</taxon>
        <taxon>Treponema</taxon>
    </lineage>
</organism>
<dbReference type="Gene3D" id="3.60.15.10">
    <property type="entry name" value="Ribonuclease Z/Hydroxyacylglutathione hydrolase-like"/>
    <property type="match status" value="1"/>
</dbReference>
<dbReference type="Pfam" id="PF00753">
    <property type="entry name" value="Lactamase_B"/>
    <property type="match status" value="1"/>
</dbReference>
<name>S3K0D9_TREMA</name>
<dbReference type="eggNOG" id="COG0491">
    <property type="taxonomic scope" value="Bacteria"/>
</dbReference>
<dbReference type="GO" id="GO:0016787">
    <property type="term" value="F:hydrolase activity"/>
    <property type="evidence" value="ECO:0007669"/>
    <property type="project" value="UniProtKB-KW"/>
</dbReference>
<evidence type="ECO:0000313" key="6">
    <source>
        <dbReference type="EMBL" id="EPF31683.1"/>
    </source>
</evidence>
<protein>
    <recommendedName>
        <fullName evidence="5">Metallo-beta-lactamase domain-containing protein</fullName>
    </recommendedName>
</protein>
<keyword evidence="4" id="KW-0862">Zinc</keyword>
<evidence type="ECO:0000256" key="3">
    <source>
        <dbReference type="ARBA" id="ARBA00022801"/>
    </source>
</evidence>
<dbReference type="GO" id="GO:0046872">
    <property type="term" value="F:metal ion binding"/>
    <property type="evidence" value="ECO:0007669"/>
    <property type="project" value="UniProtKB-KW"/>
</dbReference>
<keyword evidence="7" id="KW-1185">Reference proteome</keyword>
<comment type="cofactor">
    <cofactor evidence="1">
        <name>Zn(2+)</name>
        <dbReference type="ChEBI" id="CHEBI:29105"/>
    </cofactor>
</comment>
<keyword evidence="2" id="KW-0479">Metal-binding</keyword>
<evidence type="ECO:0000313" key="7">
    <source>
        <dbReference type="Proteomes" id="UP000014541"/>
    </source>
</evidence>
<dbReference type="InterPro" id="IPR001279">
    <property type="entry name" value="Metallo-B-lactamas"/>
</dbReference>
<dbReference type="SMART" id="SM00849">
    <property type="entry name" value="Lactamase_B"/>
    <property type="match status" value="1"/>
</dbReference>
<proteinExistence type="predicted"/>
<dbReference type="InterPro" id="IPR051453">
    <property type="entry name" value="MBL_Glyoxalase_II"/>
</dbReference>
<dbReference type="PANTHER" id="PTHR46233">
    <property type="entry name" value="HYDROXYACYLGLUTATHIONE HYDROLASE GLOC"/>
    <property type="match status" value="1"/>
</dbReference>
<feature type="domain" description="Metallo-beta-lactamase" evidence="5">
    <location>
        <begin position="12"/>
        <end position="208"/>
    </location>
</feature>
<dbReference type="PATRIC" id="fig|1125699.3.peg.2054"/>
<dbReference type="Proteomes" id="UP000014541">
    <property type="component" value="Unassembled WGS sequence"/>
</dbReference>
<reference evidence="6 7" key="1">
    <citation type="submission" date="2013-04" db="EMBL/GenBank/DDBJ databases">
        <title>The Genome Sequence of Treponema maltophilum ATCC 51939.</title>
        <authorList>
            <consortium name="The Broad Institute Genomics Platform"/>
            <person name="Earl A."/>
            <person name="Ward D."/>
            <person name="Feldgarden M."/>
            <person name="Gevers D."/>
            <person name="Leonetti C."/>
            <person name="Blanton J.M."/>
            <person name="Dewhirst F.E."/>
            <person name="Izard J."/>
            <person name="Walker B."/>
            <person name="Young S."/>
            <person name="Zeng Q."/>
            <person name="Gargeya S."/>
            <person name="Fitzgerald M."/>
            <person name="Haas B."/>
            <person name="Abouelleil A."/>
            <person name="Allen A.W."/>
            <person name="Alvarado L."/>
            <person name="Arachchi H.M."/>
            <person name="Berlin A.M."/>
            <person name="Chapman S.B."/>
            <person name="Gainer-Dewar J."/>
            <person name="Goldberg J."/>
            <person name="Griggs A."/>
            <person name="Gujja S."/>
            <person name="Hansen M."/>
            <person name="Howarth C."/>
            <person name="Imamovic A."/>
            <person name="Ireland A."/>
            <person name="Larimer J."/>
            <person name="McCowan C."/>
            <person name="Murphy C."/>
            <person name="Pearson M."/>
            <person name="Poon T.W."/>
            <person name="Priest M."/>
            <person name="Roberts A."/>
            <person name="Saif S."/>
            <person name="Shea T."/>
            <person name="Sisk P."/>
            <person name="Sykes S."/>
            <person name="Wortman J."/>
            <person name="Nusbaum C."/>
            <person name="Birren B."/>
        </authorList>
    </citation>
    <scope>NUCLEOTIDE SEQUENCE [LARGE SCALE GENOMIC DNA]</scope>
    <source>
        <strain evidence="6 7">ATCC 51939</strain>
    </source>
</reference>
<sequence length="218" mass="23176">MTPVCLPTGPLAVNTYIVPCSAASGFERVFIVDPGGQADAIAEKVGGAQVAGIVLTHGHFDHIGAVPQLKALYKDAPLCIHKDDLGYTGKGAYERHRSDFLRVGAAYLVDEFASAYPVFPEADIVFDIHTPETAVLSIAPEWTILHTPGHSPGSISLYHKDGVLLSGDTLFASGFGRTDLTGGSFEQLRQSLAALFALPDDTRVYPGHGPFTTIGKEK</sequence>
<dbReference type="PANTHER" id="PTHR46233:SF3">
    <property type="entry name" value="HYDROXYACYLGLUTATHIONE HYDROLASE GLOC"/>
    <property type="match status" value="1"/>
</dbReference>
<dbReference type="SUPFAM" id="SSF56281">
    <property type="entry name" value="Metallo-hydrolase/oxidoreductase"/>
    <property type="match status" value="1"/>
</dbReference>
<dbReference type="HOGENOM" id="CLU_030571_5_4_12"/>
<dbReference type="STRING" id="1125699.HMPREF9194_02034"/>
<gene>
    <name evidence="6" type="ORF">HMPREF9194_02034</name>
</gene>
<evidence type="ECO:0000256" key="2">
    <source>
        <dbReference type="ARBA" id="ARBA00022723"/>
    </source>
</evidence>
<evidence type="ECO:0000256" key="4">
    <source>
        <dbReference type="ARBA" id="ARBA00022833"/>
    </source>
</evidence>
<keyword evidence="3" id="KW-0378">Hydrolase</keyword>
<dbReference type="RefSeq" id="WP_016526292.1">
    <property type="nucleotide sequence ID" value="NZ_KE332518.1"/>
</dbReference>
<accession>S3K0D9</accession>
<evidence type="ECO:0000259" key="5">
    <source>
        <dbReference type="SMART" id="SM00849"/>
    </source>
</evidence>
<dbReference type="AlphaFoldDB" id="S3K0D9"/>
<dbReference type="EMBL" id="ATFF01000006">
    <property type="protein sequence ID" value="EPF31683.1"/>
    <property type="molecule type" value="Genomic_DNA"/>
</dbReference>